<keyword evidence="2" id="KW-1185">Reference proteome</keyword>
<organism evidence="1 2">
    <name type="scientific">Camellia sinensis</name>
    <name type="common">Tea plant</name>
    <name type="synonym">Thea sinensis</name>
    <dbReference type="NCBI Taxonomy" id="4442"/>
    <lineage>
        <taxon>Eukaryota</taxon>
        <taxon>Viridiplantae</taxon>
        <taxon>Streptophyta</taxon>
        <taxon>Embryophyta</taxon>
        <taxon>Tracheophyta</taxon>
        <taxon>Spermatophyta</taxon>
        <taxon>Magnoliopsida</taxon>
        <taxon>eudicotyledons</taxon>
        <taxon>Gunneridae</taxon>
        <taxon>Pentapetalae</taxon>
        <taxon>asterids</taxon>
        <taxon>Ericales</taxon>
        <taxon>Theaceae</taxon>
        <taxon>Camellia</taxon>
    </lineage>
</organism>
<evidence type="ECO:0000313" key="1">
    <source>
        <dbReference type="EMBL" id="KAF5959774.1"/>
    </source>
</evidence>
<evidence type="ECO:0000313" key="2">
    <source>
        <dbReference type="Proteomes" id="UP000593564"/>
    </source>
</evidence>
<accession>A0A7J7I5U6</accession>
<protein>
    <submittedName>
        <fullName evidence="1">Uncharacterized protein</fullName>
    </submittedName>
</protein>
<reference evidence="2" key="1">
    <citation type="journal article" date="2020" name="Nat. Commun.">
        <title>Genome assembly of wild tea tree DASZ reveals pedigree and selection history of tea varieties.</title>
        <authorList>
            <person name="Zhang W."/>
            <person name="Zhang Y."/>
            <person name="Qiu H."/>
            <person name="Guo Y."/>
            <person name="Wan H."/>
            <person name="Zhang X."/>
            <person name="Scossa F."/>
            <person name="Alseekh S."/>
            <person name="Zhang Q."/>
            <person name="Wang P."/>
            <person name="Xu L."/>
            <person name="Schmidt M.H."/>
            <person name="Jia X."/>
            <person name="Li D."/>
            <person name="Zhu A."/>
            <person name="Guo F."/>
            <person name="Chen W."/>
            <person name="Ni D."/>
            <person name="Usadel B."/>
            <person name="Fernie A.R."/>
            <person name="Wen W."/>
        </authorList>
    </citation>
    <scope>NUCLEOTIDE SEQUENCE [LARGE SCALE GENOMIC DNA]</scope>
    <source>
        <strain evidence="2">cv. G240</strain>
    </source>
</reference>
<gene>
    <name evidence="1" type="ORF">HYC85_000983</name>
</gene>
<name>A0A7J7I5U6_CAMSI</name>
<proteinExistence type="predicted"/>
<dbReference type="AlphaFoldDB" id="A0A7J7I5U6"/>
<dbReference type="EMBL" id="JACBKZ010000001">
    <property type="protein sequence ID" value="KAF5959774.1"/>
    <property type="molecule type" value="Genomic_DNA"/>
</dbReference>
<dbReference type="Proteomes" id="UP000593564">
    <property type="component" value="Unassembled WGS sequence"/>
</dbReference>
<sequence>MAFMRGESLVAKLAVLAKYAVLPRAMVAALFYSPPDYSSFKKHSSSSSK</sequence>
<comment type="caution">
    <text evidence="1">The sequence shown here is derived from an EMBL/GenBank/DDBJ whole genome shotgun (WGS) entry which is preliminary data.</text>
</comment>
<reference evidence="1 2" key="2">
    <citation type="submission" date="2020-07" db="EMBL/GenBank/DDBJ databases">
        <title>Genome assembly of wild tea tree DASZ reveals pedigree and selection history of tea varieties.</title>
        <authorList>
            <person name="Zhang W."/>
        </authorList>
    </citation>
    <scope>NUCLEOTIDE SEQUENCE [LARGE SCALE GENOMIC DNA]</scope>
    <source>
        <strain evidence="2">cv. G240</strain>
        <tissue evidence="1">Leaf</tissue>
    </source>
</reference>